<proteinExistence type="predicted"/>
<keyword evidence="3" id="KW-1185">Reference proteome</keyword>
<feature type="compositionally biased region" description="Basic and acidic residues" evidence="1">
    <location>
        <begin position="336"/>
        <end position="349"/>
    </location>
</feature>
<feature type="compositionally biased region" description="Basic and acidic residues" evidence="1">
    <location>
        <begin position="314"/>
        <end position="329"/>
    </location>
</feature>
<comment type="caution">
    <text evidence="2">The sequence shown here is derived from an EMBL/GenBank/DDBJ whole genome shotgun (WGS) entry which is preliminary data.</text>
</comment>
<protein>
    <submittedName>
        <fullName evidence="2">Uncharacterized protein</fullName>
    </submittedName>
</protein>
<name>A0A8J4PQK1_9MYCE</name>
<dbReference type="AlphaFoldDB" id="A0A8J4PQK1"/>
<evidence type="ECO:0000313" key="2">
    <source>
        <dbReference type="EMBL" id="KAF2070354.1"/>
    </source>
</evidence>
<gene>
    <name evidence="2" type="ORF">CYY_008325</name>
</gene>
<reference evidence="2" key="1">
    <citation type="submission" date="2020-01" db="EMBL/GenBank/DDBJ databases">
        <title>Development of genomics and gene disruption for Polysphondylium violaceum indicates a role for the polyketide synthase stlB in stalk morphogenesis.</title>
        <authorList>
            <person name="Narita B."/>
            <person name="Kawabe Y."/>
            <person name="Kin K."/>
            <person name="Saito T."/>
            <person name="Gibbs R."/>
            <person name="Kuspa A."/>
            <person name="Muzny D."/>
            <person name="Queller D."/>
            <person name="Richards S."/>
            <person name="Strassman J."/>
            <person name="Sucgang R."/>
            <person name="Worley K."/>
            <person name="Schaap P."/>
        </authorList>
    </citation>
    <scope>NUCLEOTIDE SEQUENCE</scope>
    <source>
        <strain evidence="2">QSvi11</strain>
    </source>
</reference>
<dbReference type="OrthoDB" id="16904at2759"/>
<accession>A0A8J4PQK1</accession>
<dbReference type="EMBL" id="AJWJ01000503">
    <property type="protein sequence ID" value="KAF2070354.1"/>
    <property type="molecule type" value="Genomic_DNA"/>
</dbReference>
<evidence type="ECO:0000313" key="3">
    <source>
        <dbReference type="Proteomes" id="UP000695562"/>
    </source>
</evidence>
<organism evidence="2 3">
    <name type="scientific">Polysphondylium violaceum</name>
    <dbReference type="NCBI Taxonomy" id="133409"/>
    <lineage>
        <taxon>Eukaryota</taxon>
        <taxon>Amoebozoa</taxon>
        <taxon>Evosea</taxon>
        <taxon>Eumycetozoa</taxon>
        <taxon>Dictyostelia</taxon>
        <taxon>Dictyosteliales</taxon>
        <taxon>Dictyosteliaceae</taxon>
        <taxon>Polysphondylium</taxon>
    </lineage>
</organism>
<evidence type="ECO:0000256" key="1">
    <source>
        <dbReference type="SAM" id="MobiDB-lite"/>
    </source>
</evidence>
<sequence length="349" mass="40204">MTTIDEQKNKLKQLLNEGLTLRLKLKTVNPTSSIIKEPLDRLQDIAQQCLKLSEVTQMDHGKAHAMEFNCFVQWTRIVIEESSKQTTSIQSLIDKTDSIESQLLECRKLALGFGDKVLVSRVLELLVNIYNKTNQLDKEIETIEKAVDADKSVPKVVVLLDALFRKLEFVYQDRDRIYQLNINKDPNAPPPQPDQQQDDGFMKLHIDTWEHYLWLKDQPSFPRDQYIVQKKAQLFKLSIYVGSLANPLISLKDPEVLKIANEAFDEAFYIANLIQDKEYFCAATAHKSSVSYRTLPQPERERLLQSLKDIESQMKPKNSEIRDLIDSIENKAPSLHPEEKEKDPPPKSS</sequence>
<feature type="region of interest" description="Disordered" evidence="1">
    <location>
        <begin position="314"/>
        <end position="349"/>
    </location>
</feature>
<dbReference type="Proteomes" id="UP000695562">
    <property type="component" value="Unassembled WGS sequence"/>
</dbReference>